<dbReference type="Proteomes" id="UP000596092">
    <property type="component" value="Chromosome"/>
</dbReference>
<evidence type="ECO:0000256" key="3">
    <source>
        <dbReference type="ARBA" id="ARBA00023027"/>
    </source>
</evidence>
<dbReference type="RefSeq" id="WP_199263431.1">
    <property type="nucleotide sequence ID" value="NZ_CP054140.1"/>
</dbReference>
<feature type="binding site" evidence="4">
    <location>
        <position position="157"/>
    </location>
    <ligand>
        <name>Zn(2+)</name>
        <dbReference type="ChEBI" id="CHEBI:29105"/>
    </ligand>
</feature>
<dbReference type="KEGG" id="dog:HP555_01350"/>
<keyword evidence="2" id="KW-0808">Transferase</keyword>
<organism evidence="6 7">
    <name type="scientific">Desulfobulbus oligotrophicus</name>
    <dbReference type="NCBI Taxonomy" id="1909699"/>
    <lineage>
        <taxon>Bacteria</taxon>
        <taxon>Pseudomonadati</taxon>
        <taxon>Thermodesulfobacteriota</taxon>
        <taxon>Desulfobulbia</taxon>
        <taxon>Desulfobulbales</taxon>
        <taxon>Desulfobulbaceae</taxon>
        <taxon>Desulfobulbus</taxon>
    </lineage>
</organism>
<evidence type="ECO:0000256" key="1">
    <source>
        <dbReference type="ARBA" id="ARBA00012928"/>
    </source>
</evidence>
<proteinExistence type="predicted"/>
<dbReference type="Gene3D" id="3.40.50.1220">
    <property type="entry name" value="TPP-binding domain"/>
    <property type="match status" value="1"/>
</dbReference>
<reference evidence="6 7" key="1">
    <citation type="submission" date="2020-05" db="EMBL/GenBank/DDBJ databases">
        <title>Complete genome of Desulfobulbus oligotrophicus.</title>
        <authorList>
            <person name="Podar M."/>
        </authorList>
    </citation>
    <scope>NUCLEOTIDE SEQUENCE [LARGE SCALE GENOMIC DNA]</scope>
    <source>
        <strain evidence="6 7">Prop6</strain>
    </source>
</reference>
<evidence type="ECO:0000259" key="5">
    <source>
        <dbReference type="PROSITE" id="PS50305"/>
    </source>
</evidence>
<sequence length="260" mass="28492">MPTKQNNITPSPLDQAAAWLHAAQNVAALTGAGISVGSGIPDFRSSGGLWTVFSPEEYATIEVFHRDPKKAWELYRVLGRTLTGKQPNAAHRALADLENLDLLHGIITQNIDNLHQQAGSRRVFEIHGDHQHLQCLQCGNLVPVTPEHYHTAEIPLCPLCTFPLKPNVVLFGEDVRELDAIHTFIAACDLLLVIGTSAQVYPAAALPSMVYQQGGRIIECNHERSLPASLYTASSRRAALFLQGDVVRTLPQLAQTCRQQ</sequence>
<dbReference type="Pfam" id="PF02146">
    <property type="entry name" value="SIR2"/>
    <property type="match status" value="1"/>
</dbReference>
<accession>A0A7T5VBA1</accession>
<feature type="binding site" evidence="4">
    <location>
        <position position="135"/>
    </location>
    <ligand>
        <name>Zn(2+)</name>
        <dbReference type="ChEBI" id="CHEBI:29105"/>
    </ligand>
</feature>
<keyword evidence="4" id="KW-0862">Zinc</keyword>
<dbReference type="Gene3D" id="3.30.1600.10">
    <property type="entry name" value="SIR2/SIRT2 'Small Domain"/>
    <property type="match status" value="1"/>
</dbReference>
<evidence type="ECO:0000313" key="6">
    <source>
        <dbReference type="EMBL" id="QQG64599.1"/>
    </source>
</evidence>
<dbReference type="SUPFAM" id="SSF52467">
    <property type="entry name" value="DHS-like NAD/FAD-binding domain"/>
    <property type="match status" value="1"/>
</dbReference>
<evidence type="ECO:0000313" key="7">
    <source>
        <dbReference type="Proteomes" id="UP000596092"/>
    </source>
</evidence>
<dbReference type="AlphaFoldDB" id="A0A7T5VBA1"/>
<dbReference type="GO" id="GO:0017136">
    <property type="term" value="F:histone deacetylase activity, NAD-dependent"/>
    <property type="evidence" value="ECO:0007669"/>
    <property type="project" value="TreeGrafter"/>
</dbReference>
<feature type="binding site" evidence="4">
    <location>
        <position position="160"/>
    </location>
    <ligand>
        <name>Zn(2+)</name>
        <dbReference type="ChEBI" id="CHEBI:29105"/>
    </ligand>
</feature>
<dbReference type="GO" id="GO:0070403">
    <property type="term" value="F:NAD+ binding"/>
    <property type="evidence" value="ECO:0007669"/>
    <property type="project" value="InterPro"/>
</dbReference>
<dbReference type="GO" id="GO:0046872">
    <property type="term" value="F:metal ion binding"/>
    <property type="evidence" value="ECO:0007669"/>
    <property type="project" value="UniProtKB-KW"/>
</dbReference>
<dbReference type="InterPro" id="IPR026591">
    <property type="entry name" value="Sirtuin_cat_small_dom_sf"/>
</dbReference>
<dbReference type="CDD" id="cd01407">
    <property type="entry name" value="SIR2-fam"/>
    <property type="match status" value="1"/>
</dbReference>
<keyword evidence="4" id="KW-0479">Metal-binding</keyword>
<name>A0A7T5VBA1_9BACT</name>
<gene>
    <name evidence="6" type="ORF">HP555_01350</name>
</gene>
<dbReference type="InterPro" id="IPR003000">
    <property type="entry name" value="Sirtuin"/>
</dbReference>
<dbReference type="PANTHER" id="PTHR11085:SF10">
    <property type="entry name" value="NAD-DEPENDENT PROTEIN DEACYLASE SIRTUIN-5, MITOCHONDRIAL-RELATED"/>
    <property type="match status" value="1"/>
</dbReference>
<dbReference type="PROSITE" id="PS50305">
    <property type="entry name" value="SIRTUIN"/>
    <property type="match status" value="1"/>
</dbReference>
<feature type="domain" description="Deacetylase sirtuin-type" evidence="5">
    <location>
        <begin position="6"/>
        <end position="260"/>
    </location>
</feature>
<dbReference type="EC" id="2.3.1.286" evidence="1"/>
<protein>
    <recommendedName>
        <fullName evidence="1">protein acetyllysine N-acetyltransferase</fullName>
        <ecNumber evidence="1">2.3.1.286</ecNumber>
    </recommendedName>
</protein>
<dbReference type="PANTHER" id="PTHR11085">
    <property type="entry name" value="NAD-DEPENDENT PROTEIN DEACYLASE SIRTUIN-5, MITOCHONDRIAL-RELATED"/>
    <property type="match status" value="1"/>
</dbReference>
<keyword evidence="3" id="KW-0520">NAD</keyword>
<dbReference type="InterPro" id="IPR029035">
    <property type="entry name" value="DHS-like_NAD/FAD-binding_dom"/>
</dbReference>
<keyword evidence="7" id="KW-1185">Reference proteome</keyword>
<evidence type="ECO:0000256" key="2">
    <source>
        <dbReference type="ARBA" id="ARBA00022679"/>
    </source>
</evidence>
<feature type="active site" description="Proton acceptor" evidence="4">
    <location>
        <position position="127"/>
    </location>
</feature>
<evidence type="ECO:0000256" key="4">
    <source>
        <dbReference type="PROSITE-ProRule" id="PRU00236"/>
    </source>
</evidence>
<dbReference type="EMBL" id="CP054140">
    <property type="protein sequence ID" value="QQG64599.1"/>
    <property type="molecule type" value="Genomic_DNA"/>
</dbReference>
<dbReference type="InterPro" id="IPR026590">
    <property type="entry name" value="Ssirtuin_cat_dom"/>
</dbReference>
<dbReference type="NCBIfam" id="NF001753">
    <property type="entry name" value="PRK00481.1-3"/>
    <property type="match status" value="1"/>
</dbReference>
<dbReference type="InterPro" id="IPR050134">
    <property type="entry name" value="NAD-dep_sirtuin_deacylases"/>
</dbReference>
<feature type="binding site" evidence="4">
    <location>
        <position position="138"/>
    </location>
    <ligand>
        <name>Zn(2+)</name>
        <dbReference type="ChEBI" id="CHEBI:29105"/>
    </ligand>
</feature>